<proteinExistence type="predicted"/>
<feature type="compositionally biased region" description="Low complexity" evidence="5">
    <location>
        <begin position="151"/>
        <end position="173"/>
    </location>
</feature>
<dbReference type="Gene3D" id="2.30.130.40">
    <property type="entry name" value="LON domain-like"/>
    <property type="match status" value="1"/>
</dbReference>
<feature type="domain" description="RING-type" evidence="6">
    <location>
        <begin position="230"/>
        <end position="268"/>
    </location>
</feature>
<name>A0ABQ8KX17_9APHY</name>
<dbReference type="Gene3D" id="3.30.40.10">
    <property type="entry name" value="Zinc/RING finger domain, C3HC4 (zinc finger)"/>
    <property type="match status" value="1"/>
</dbReference>
<comment type="caution">
    <text evidence="8">The sequence shown here is derived from an EMBL/GenBank/DDBJ whole genome shotgun (WGS) entry which is preliminary data.</text>
</comment>
<feature type="region of interest" description="Disordered" evidence="5">
    <location>
        <begin position="73"/>
        <end position="92"/>
    </location>
</feature>
<dbReference type="InterPro" id="IPR001841">
    <property type="entry name" value="Znf_RING"/>
</dbReference>
<dbReference type="CDD" id="cd16514">
    <property type="entry name" value="RING-HC_LONFs_rpt2"/>
    <property type="match status" value="1"/>
</dbReference>
<dbReference type="SMART" id="SM00464">
    <property type="entry name" value="LON"/>
    <property type="match status" value="1"/>
</dbReference>
<dbReference type="InterPro" id="IPR046336">
    <property type="entry name" value="Lon_prtase_N_sf"/>
</dbReference>
<dbReference type="PANTHER" id="PTHR23327:SF42">
    <property type="entry name" value="LON PEPTIDASE N-TERMINAL DOMAIN AND RING FINGER PROTEIN C14F5.10C"/>
    <property type="match status" value="1"/>
</dbReference>
<keyword evidence="3" id="KW-0862">Zinc</keyword>
<dbReference type="SMART" id="SM00184">
    <property type="entry name" value="RING"/>
    <property type="match status" value="1"/>
</dbReference>
<evidence type="ECO:0000256" key="4">
    <source>
        <dbReference type="PROSITE-ProRule" id="PRU00175"/>
    </source>
</evidence>
<evidence type="ECO:0000256" key="5">
    <source>
        <dbReference type="SAM" id="MobiDB-lite"/>
    </source>
</evidence>
<evidence type="ECO:0000259" key="7">
    <source>
        <dbReference type="PROSITE" id="PS51787"/>
    </source>
</evidence>
<reference evidence="8 9" key="1">
    <citation type="journal article" date="2021" name="Environ. Microbiol.">
        <title>Gene family expansions and transcriptome signatures uncover fungal adaptations to wood decay.</title>
        <authorList>
            <person name="Hage H."/>
            <person name="Miyauchi S."/>
            <person name="Viragh M."/>
            <person name="Drula E."/>
            <person name="Min B."/>
            <person name="Chaduli D."/>
            <person name="Navarro D."/>
            <person name="Favel A."/>
            <person name="Norest M."/>
            <person name="Lesage-Meessen L."/>
            <person name="Balint B."/>
            <person name="Merenyi Z."/>
            <person name="de Eugenio L."/>
            <person name="Morin E."/>
            <person name="Martinez A.T."/>
            <person name="Baldrian P."/>
            <person name="Stursova M."/>
            <person name="Martinez M.J."/>
            <person name="Novotny C."/>
            <person name="Magnuson J.K."/>
            <person name="Spatafora J.W."/>
            <person name="Maurice S."/>
            <person name="Pangilinan J."/>
            <person name="Andreopoulos W."/>
            <person name="LaButti K."/>
            <person name="Hundley H."/>
            <person name="Na H."/>
            <person name="Kuo A."/>
            <person name="Barry K."/>
            <person name="Lipzen A."/>
            <person name="Henrissat B."/>
            <person name="Riley R."/>
            <person name="Ahrendt S."/>
            <person name="Nagy L.G."/>
            <person name="Grigoriev I.V."/>
            <person name="Martin F."/>
            <person name="Rosso M.N."/>
        </authorList>
    </citation>
    <scope>NUCLEOTIDE SEQUENCE [LARGE SCALE GENOMIC DNA]</scope>
    <source>
        <strain evidence="8 9">CIRM-BRFM 1785</strain>
    </source>
</reference>
<keyword evidence="2 4" id="KW-0863">Zinc-finger</keyword>
<dbReference type="InterPro" id="IPR003111">
    <property type="entry name" value="Lon_prtase_N"/>
</dbReference>
<feature type="compositionally biased region" description="Basic residues" evidence="5">
    <location>
        <begin position="194"/>
        <end position="204"/>
    </location>
</feature>
<dbReference type="RefSeq" id="XP_047784654.1">
    <property type="nucleotide sequence ID" value="XM_047919964.1"/>
</dbReference>
<dbReference type="PANTHER" id="PTHR23327">
    <property type="entry name" value="RING FINGER PROTEIN 127"/>
    <property type="match status" value="1"/>
</dbReference>
<feature type="region of interest" description="Disordered" evidence="5">
    <location>
        <begin position="113"/>
        <end position="216"/>
    </location>
</feature>
<dbReference type="PROSITE" id="PS00518">
    <property type="entry name" value="ZF_RING_1"/>
    <property type="match status" value="1"/>
</dbReference>
<dbReference type="EMBL" id="JADCUA010000001">
    <property type="protein sequence ID" value="KAH9843844.1"/>
    <property type="molecule type" value="Genomic_DNA"/>
</dbReference>
<dbReference type="PROSITE" id="PS50089">
    <property type="entry name" value="ZF_RING_2"/>
    <property type="match status" value="1"/>
</dbReference>
<feature type="compositionally biased region" description="Basic and acidic residues" evidence="5">
    <location>
        <begin position="118"/>
        <end position="137"/>
    </location>
</feature>
<accession>A0ABQ8KX17</accession>
<evidence type="ECO:0000256" key="3">
    <source>
        <dbReference type="ARBA" id="ARBA00022833"/>
    </source>
</evidence>
<dbReference type="GeneID" id="72000696"/>
<protein>
    <submittedName>
        <fullName evidence="8">LON-domain-containing protein</fullName>
    </submittedName>
</protein>
<dbReference type="Proteomes" id="UP000814176">
    <property type="component" value="Unassembled WGS sequence"/>
</dbReference>
<dbReference type="SUPFAM" id="SSF88697">
    <property type="entry name" value="PUA domain-like"/>
    <property type="match status" value="1"/>
</dbReference>
<keyword evidence="9" id="KW-1185">Reference proteome</keyword>
<dbReference type="InterPro" id="IPR017907">
    <property type="entry name" value="Znf_RING_CS"/>
</dbReference>
<feature type="domain" description="Lon N-terminal" evidence="7">
    <location>
        <begin position="302"/>
        <end position="553"/>
    </location>
</feature>
<dbReference type="Gene3D" id="1.20.58.1480">
    <property type="match status" value="1"/>
</dbReference>
<dbReference type="InterPro" id="IPR015947">
    <property type="entry name" value="PUA-like_sf"/>
</dbReference>
<sequence length="565" mass="62211">MALTPARLLPLLRCPLCPSHTLLHSPVTLRCGDTLCAEHARADVRGRCPLPSCTSAPLAPALAPHPQSGVGYYTAPPMPGAPSAADRARPGRADVTVSKILELAERAQACAPAYPPDADEHTDSEGDDGEPPRVDPEHDIDDMYLDPAPPAAEAVAGPSSAPASAVDTVSSPARDPRATRRPRSCSPDALSTARPRKRRRHLPPRRPPPEPQERTPAARFEKELLGELTCDICSQLFVQPVTAPCQHTFCAGCLHRSLDYNAACPICRDPLEYAYFQDHPCNKLVLKIILSAFRDVHDERCSAIEAEERDARLDTPVMIAQLSYPGMPTMLHFFEPRYRLMLRRCLATPNPRFGMIPPPRTAPSAAFPPALQAHAPPAHAPSTTGNEYGTMLEIRNVQMLPDGRAVVETWGAWRFRIVERGTLDGYVVARVERVDDWEEGDEELVGVEETRAGEGEGRGGQAVGRRAGDGKARTMAELMEVCHTFMNELREGTPWVVHRLNTNYVAMPTDPASFSFWMGALLPIDEHEKAKLLPIRSARLRLRLVVHWIEKLQSQWWFSGGCVVS</sequence>
<feature type="region of interest" description="Disordered" evidence="5">
    <location>
        <begin position="450"/>
        <end position="469"/>
    </location>
</feature>
<evidence type="ECO:0000259" key="6">
    <source>
        <dbReference type="PROSITE" id="PS50089"/>
    </source>
</evidence>
<dbReference type="Pfam" id="PF02190">
    <property type="entry name" value="LON_substr_bdg"/>
    <property type="match status" value="1"/>
</dbReference>
<dbReference type="InterPro" id="IPR013083">
    <property type="entry name" value="Znf_RING/FYVE/PHD"/>
</dbReference>
<evidence type="ECO:0000313" key="9">
    <source>
        <dbReference type="Proteomes" id="UP000814176"/>
    </source>
</evidence>
<dbReference type="SUPFAM" id="SSF57850">
    <property type="entry name" value="RING/U-box"/>
    <property type="match status" value="1"/>
</dbReference>
<dbReference type="PROSITE" id="PS51787">
    <property type="entry name" value="LON_N"/>
    <property type="match status" value="1"/>
</dbReference>
<gene>
    <name evidence="8" type="ORF">C8Q71DRAFT_697357</name>
</gene>
<dbReference type="Pfam" id="PF13923">
    <property type="entry name" value="zf-C3HC4_2"/>
    <property type="match status" value="1"/>
</dbReference>
<organism evidence="8 9">
    <name type="scientific">Rhodofomes roseus</name>
    <dbReference type="NCBI Taxonomy" id="34475"/>
    <lineage>
        <taxon>Eukaryota</taxon>
        <taxon>Fungi</taxon>
        <taxon>Dikarya</taxon>
        <taxon>Basidiomycota</taxon>
        <taxon>Agaricomycotina</taxon>
        <taxon>Agaricomycetes</taxon>
        <taxon>Polyporales</taxon>
        <taxon>Rhodofomes</taxon>
    </lineage>
</organism>
<evidence type="ECO:0000313" key="8">
    <source>
        <dbReference type="EMBL" id="KAH9843844.1"/>
    </source>
</evidence>
<evidence type="ECO:0000256" key="2">
    <source>
        <dbReference type="ARBA" id="ARBA00022771"/>
    </source>
</evidence>
<keyword evidence="1" id="KW-0479">Metal-binding</keyword>
<evidence type="ECO:0000256" key="1">
    <source>
        <dbReference type="ARBA" id="ARBA00022723"/>
    </source>
</evidence>